<dbReference type="InterPro" id="IPR037143">
    <property type="entry name" value="4-PPantetheinyl_Trfase_dom_sf"/>
</dbReference>
<keyword evidence="8" id="KW-0963">Cytoplasm</keyword>
<dbReference type="GO" id="GO:0008897">
    <property type="term" value="F:holo-[acyl-carrier-protein] synthase activity"/>
    <property type="evidence" value="ECO:0007669"/>
    <property type="project" value="UniProtKB-UniRule"/>
</dbReference>
<dbReference type="InterPro" id="IPR004568">
    <property type="entry name" value="Ppantetheine-prot_Trfase_dom"/>
</dbReference>
<evidence type="ECO:0000256" key="4">
    <source>
        <dbReference type="ARBA" id="ARBA00022832"/>
    </source>
</evidence>
<dbReference type="RefSeq" id="WP_021841803.1">
    <property type="nucleotide sequence ID" value="NZ_CACRUX010000054.1"/>
</dbReference>
<keyword evidence="6 8" id="KW-0443">Lipid metabolism</keyword>
<organism evidence="10">
    <name type="scientific">Veillonella ratti</name>
    <dbReference type="NCBI Taxonomy" id="103892"/>
    <lineage>
        <taxon>Bacteria</taxon>
        <taxon>Bacillati</taxon>
        <taxon>Bacillota</taxon>
        <taxon>Negativicutes</taxon>
        <taxon>Veillonellales</taxon>
        <taxon>Veillonellaceae</taxon>
        <taxon>Veillonella</taxon>
    </lineage>
</organism>
<dbReference type="NCBIfam" id="TIGR00516">
    <property type="entry name" value="acpS"/>
    <property type="match status" value="1"/>
</dbReference>
<keyword evidence="3 8" id="KW-0479">Metal-binding</keyword>
<dbReference type="EMBL" id="CACRUX010000054">
    <property type="protein sequence ID" value="VYU20657.1"/>
    <property type="molecule type" value="Genomic_DNA"/>
</dbReference>
<comment type="subcellular location">
    <subcellularLocation>
        <location evidence="8">Cytoplasm</location>
    </subcellularLocation>
</comment>
<dbReference type="InterPro" id="IPR002582">
    <property type="entry name" value="ACPS"/>
</dbReference>
<evidence type="ECO:0000256" key="2">
    <source>
        <dbReference type="ARBA" id="ARBA00022679"/>
    </source>
</evidence>
<keyword evidence="2 8" id="KW-0808">Transferase</keyword>
<evidence type="ECO:0000256" key="8">
    <source>
        <dbReference type="HAMAP-Rule" id="MF_00101"/>
    </source>
</evidence>
<dbReference type="GO" id="GO:0005737">
    <property type="term" value="C:cytoplasm"/>
    <property type="evidence" value="ECO:0007669"/>
    <property type="project" value="UniProtKB-SubCell"/>
</dbReference>
<keyword evidence="1 8" id="KW-0444">Lipid biosynthesis</keyword>
<feature type="binding site" evidence="8">
    <location>
        <position position="54"/>
    </location>
    <ligand>
        <name>Mg(2+)</name>
        <dbReference type="ChEBI" id="CHEBI:18420"/>
    </ligand>
</feature>
<comment type="function">
    <text evidence="8">Transfers the 4'-phosphopantetheine moiety from coenzyme A to a Ser of acyl-carrier-protein.</text>
</comment>
<comment type="cofactor">
    <cofactor evidence="8">
        <name>Mg(2+)</name>
        <dbReference type="ChEBI" id="CHEBI:18420"/>
    </cofactor>
</comment>
<dbReference type="GO" id="GO:0000287">
    <property type="term" value="F:magnesium ion binding"/>
    <property type="evidence" value="ECO:0007669"/>
    <property type="project" value="UniProtKB-UniRule"/>
</dbReference>
<feature type="binding site" evidence="8">
    <location>
        <position position="6"/>
    </location>
    <ligand>
        <name>Mg(2+)</name>
        <dbReference type="ChEBI" id="CHEBI:18420"/>
    </ligand>
</feature>
<evidence type="ECO:0000256" key="1">
    <source>
        <dbReference type="ARBA" id="ARBA00022516"/>
    </source>
</evidence>
<sequence length="120" mass="13266">MKLGTDIIEIARIEQAVAKDSFAKRVYTAHELAYAESRGKQKAASLAGMYAAKEAFVKALGIGFRQGTFQDIEILRDEYGGPFIRLNGVFKDIFDQKGFTSLQLSISHCRDYAVATVVVL</sequence>
<feature type="domain" description="4'-phosphopantetheinyl transferase" evidence="9">
    <location>
        <begin position="3"/>
        <end position="117"/>
    </location>
</feature>
<evidence type="ECO:0000256" key="6">
    <source>
        <dbReference type="ARBA" id="ARBA00023098"/>
    </source>
</evidence>
<dbReference type="AlphaFoldDB" id="A0A6N3D4M5"/>
<dbReference type="GO" id="GO:0006633">
    <property type="term" value="P:fatty acid biosynthetic process"/>
    <property type="evidence" value="ECO:0007669"/>
    <property type="project" value="UniProtKB-UniRule"/>
</dbReference>
<keyword evidence="4 8" id="KW-0276">Fatty acid metabolism</keyword>
<proteinExistence type="inferred from homology"/>
<dbReference type="Pfam" id="PF01648">
    <property type="entry name" value="ACPS"/>
    <property type="match status" value="1"/>
</dbReference>
<name>A0A6N3D4M5_9FIRM</name>
<accession>A0A6N3D4M5</accession>
<protein>
    <recommendedName>
        <fullName evidence="8">Holo-[acyl-carrier-protein] synthase</fullName>
        <shortName evidence="8">Holo-ACP synthase</shortName>
        <ecNumber evidence="8">2.7.8.7</ecNumber>
    </recommendedName>
    <alternativeName>
        <fullName evidence="8">4'-phosphopantetheinyl transferase AcpS</fullName>
    </alternativeName>
</protein>
<dbReference type="Gene3D" id="3.90.470.20">
    <property type="entry name" value="4'-phosphopantetheinyl transferase domain"/>
    <property type="match status" value="1"/>
</dbReference>
<reference evidence="10" key="1">
    <citation type="submission" date="2019-11" db="EMBL/GenBank/DDBJ databases">
        <authorList>
            <person name="Feng L."/>
        </authorList>
    </citation>
    <scope>NUCLEOTIDE SEQUENCE</scope>
    <source>
        <strain evidence="10">VrattiLFYP33</strain>
    </source>
</reference>
<dbReference type="SUPFAM" id="SSF56214">
    <property type="entry name" value="4'-phosphopantetheinyl transferase"/>
    <property type="match status" value="1"/>
</dbReference>
<evidence type="ECO:0000256" key="3">
    <source>
        <dbReference type="ARBA" id="ARBA00022723"/>
    </source>
</evidence>
<evidence type="ECO:0000313" key="10">
    <source>
        <dbReference type="EMBL" id="VYU20657.1"/>
    </source>
</evidence>
<comment type="similarity">
    <text evidence="8">Belongs to the P-Pant transferase superfamily. AcpS family.</text>
</comment>
<evidence type="ECO:0000256" key="7">
    <source>
        <dbReference type="ARBA" id="ARBA00023160"/>
    </source>
</evidence>
<evidence type="ECO:0000259" key="9">
    <source>
        <dbReference type="Pfam" id="PF01648"/>
    </source>
</evidence>
<evidence type="ECO:0000256" key="5">
    <source>
        <dbReference type="ARBA" id="ARBA00022842"/>
    </source>
</evidence>
<dbReference type="HAMAP" id="MF_00101">
    <property type="entry name" value="AcpS"/>
    <property type="match status" value="1"/>
</dbReference>
<dbReference type="NCBIfam" id="TIGR00556">
    <property type="entry name" value="pantethn_trn"/>
    <property type="match status" value="1"/>
</dbReference>
<comment type="catalytic activity">
    <reaction evidence="8">
        <text>apo-[ACP] + CoA = holo-[ACP] + adenosine 3',5'-bisphosphate + H(+)</text>
        <dbReference type="Rhea" id="RHEA:12068"/>
        <dbReference type="Rhea" id="RHEA-COMP:9685"/>
        <dbReference type="Rhea" id="RHEA-COMP:9690"/>
        <dbReference type="ChEBI" id="CHEBI:15378"/>
        <dbReference type="ChEBI" id="CHEBI:29999"/>
        <dbReference type="ChEBI" id="CHEBI:57287"/>
        <dbReference type="ChEBI" id="CHEBI:58343"/>
        <dbReference type="ChEBI" id="CHEBI:64479"/>
        <dbReference type="EC" id="2.7.8.7"/>
    </reaction>
</comment>
<keyword evidence="5 8" id="KW-0460">Magnesium</keyword>
<dbReference type="InterPro" id="IPR008278">
    <property type="entry name" value="4-PPantetheinyl_Trfase_dom"/>
</dbReference>
<keyword evidence="7 8" id="KW-0275">Fatty acid biosynthesis</keyword>
<gene>
    <name evidence="8 10" type="primary">acpS</name>
    <name evidence="10" type="ORF">VRLFYP33_01441</name>
</gene>
<dbReference type="EC" id="2.7.8.7" evidence="8"/>